<dbReference type="EMBL" id="HBFQ01024298">
    <property type="protein sequence ID" value="CAD8842804.1"/>
    <property type="molecule type" value="Transcribed_RNA"/>
</dbReference>
<dbReference type="Gene3D" id="1.20.120.1750">
    <property type="match status" value="1"/>
</dbReference>
<gene>
    <name evidence="7" type="ORF">NSCI0253_LOCUS17152</name>
</gene>
<keyword evidence="1" id="KW-0479">Metal-binding</keyword>
<dbReference type="InterPro" id="IPR031127">
    <property type="entry name" value="E3_UB_ligase_RBR"/>
</dbReference>
<name>A0A7S1A579_NOCSC</name>
<feature type="domain" description="RING-type" evidence="6">
    <location>
        <begin position="131"/>
        <end position="179"/>
    </location>
</feature>
<dbReference type="PROSITE" id="PS50089">
    <property type="entry name" value="ZF_RING_2"/>
    <property type="match status" value="1"/>
</dbReference>
<evidence type="ECO:0000313" key="7">
    <source>
        <dbReference type="EMBL" id="CAD8842804.1"/>
    </source>
</evidence>
<dbReference type="InterPro" id="IPR017907">
    <property type="entry name" value="Znf_RING_CS"/>
</dbReference>
<evidence type="ECO:0000256" key="2">
    <source>
        <dbReference type="ARBA" id="ARBA00022771"/>
    </source>
</evidence>
<keyword evidence="3" id="KW-0862">Zinc</keyword>
<dbReference type="AlphaFoldDB" id="A0A7S1A579"/>
<dbReference type="SUPFAM" id="SSF57850">
    <property type="entry name" value="RING/U-box"/>
    <property type="match status" value="2"/>
</dbReference>
<dbReference type="GO" id="GO:0004842">
    <property type="term" value="F:ubiquitin-protein transferase activity"/>
    <property type="evidence" value="ECO:0007669"/>
    <property type="project" value="InterPro"/>
</dbReference>
<organism evidence="7">
    <name type="scientific">Noctiluca scintillans</name>
    <name type="common">Sea sparkle</name>
    <name type="synonym">Red tide dinoflagellate</name>
    <dbReference type="NCBI Taxonomy" id="2966"/>
    <lineage>
        <taxon>Eukaryota</taxon>
        <taxon>Sar</taxon>
        <taxon>Alveolata</taxon>
        <taxon>Dinophyceae</taxon>
        <taxon>Noctilucales</taxon>
        <taxon>Noctilucaceae</taxon>
        <taxon>Noctiluca</taxon>
    </lineage>
</organism>
<proteinExistence type="predicted"/>
<sequence length="428" mass="47204">MEHDRVRRSFACGRWCQNWSTRVRWRRRAALAEQDRLRRSVKAVADELCHQRFPDGINVVFHSAIQSDGFATDLEKCLKVEDSAAHSPLSLQLHCEGSLASSSGAPPAGPERRVGNEGDEITTEILTYVDCPICFESNLSCELCVCGHNICIRCAVSYIRSALSNAREEIRPEGIRCPLSSVERCTGMIAPEKGRVLLHVSQLMTPATDSFLGPLTADEADRLERFTVEASLPFDTRIYCPKCEQLSLLSSVVGEIGECPYCGHCWNHSDATGRDAATALVIASSSKPCPNCQLAITHYHGHGCHHISPGMGCPRCLQHFCYVCLKKHGAPGVRKWNPTCKHRMSVCKQDQILDHVVLRPLPHDGRCTCPLCPDCRPGAACPQCFGNCVVCQGVVPPANRDGSWHALECLLDVRRKHGPRHPLTHSEG</sequence>
<evidence type="ECO:0000256" key="3">
    <source>
        <dbReference type="ARBA" id="ARBA00022833"/>
    </source>
</evidence>
<evidence type="ECO:0000256" key="4">
    <source>
        <dbReference type="PROSITE-ProRule" id="PRU00175"/>
    </source>
</evidence>
<reference evidence="7" key="1">
    <citation type="submission" date="2021-01" db="EMBL/GenBank/DDBJ databases">
        <authorList>
            <person name="Corre E."/>
            <person name="Pelletier E."/>
            <person name="Niang G."/>
            <person name="Scheremetjew M."/>
            <person name="Finn R."/>
            <person name="Kale V."/>
            <person name="Holt S."/>
            <person name="Cochrane G."/>
            <person name="Meng A."/>
            <person name="Brown T."/>
            <person name="Cohen L."/>
        </authorList>
    </citation>
    <scope>NUCLEOTIDE SEQUENCE</scope>
</reference>
<dbReference type="PROSITE" id="PS00518">
    <property type="entry name" value="ZF_RING_1"/>
    <property type="match status" value="1"/>
</dbReference>
<accession>A0A7S1A579</accession>
<dbReference type="Gene3D" id="3.30.40.10">
    <property type="entry name" value="Zinc/RING finger domain, C3HC4 (zinc finger)"/>
    <property type="match status" value="1"/>
</dbReference>
<dbReference type="InterPro" id="IPR001841">
    <property type="entry name" value="Znf_RING"/>
</dbReference>
<evidence type="ECO:0000256" key="5">
    <source>
        <dbReference type="SAM" id="MobiDB-lite"/>
    </source>
</evidence>
<keyword evidence="2 4" id="KW-0863">Zinc-finger</keyword>
<evidence type="ECO:0000256" key="1">
    <source>
        <dbReference type="ARBA" id="ARBA00022723"/>
    </source>
</evidence>
<feature type="region of interest" description="Disordered" evidence="5">
    <location>
        <begin position="98"/>
        <end position="117"/>
    </location>
</feature>
<dbReference type="GO" id="GO:0016567">
    <property type="term" value="P:protein ubiquitination"/>
    <property type="evidence" value="ECO:0007669"/>
    <property type="project" value="InterPro"/>
</dbReference>
<protein>
    <recommendedName>
        <fullName evidence="6">RING-type domain-containing protein</fullName>
    </recommendedName>
</protein>
<dbReference type="InterPro" id="IPR013083">
    <property type="entry name" value="Znf_RING/FYVE/PHD"/>
</dbReference>
<evidence type="ECO:0000259" key="6">
    <source>
        <dbReference type="PROSITE" id="PS50089"/>
    </source>
</evidence>
<dbReference type="CDD" id="cd20336">
    <property type="entry name" value="Rcat_RBR"/>
    <property type="match status" value="1"/>
</dbReference>
<dbReference type="GO" id="GO:0008270">
    <property type="term" value="F:zinc ion binding"/>
    <property type="evidence" value="ECO:0007669"/>
    <property type="project" value="UniProtKB-KW"/>
</dbReference>
<dbReference type="PANTHER" id="PTHR11685">
    <property type="entry name" value="RBR FAMILY RING FINGER AND IBR DOMAIN-CONTAINING"/>
    <property type="match status" value="1"/>
</dbReference>